<reference evidence="3" key="1">
    <citation type="submission" date="2021-07" db="EMBL/GenBank/DDBJ databases">
        <title>Genomic diversity and antimicrobial resistance of Prevotella spp. isolated from chronic lung disease airways.</title>
        <authorList>
            <person name="Webb K.A."/>
            <person name="Olagoke O.S."/>
            <person name="Baird T."/>
            <person name="Neill J."/>
            <person name="Pham A."/>
            <person name="Wells T.J."/>
            <person name="Ramsay K.A."/>
            <person name="Bell S.C."/>
            <person name="Sarovich D.S."/>
            <person name="Price E.P."/>
        </authorList>
    </citation>
    <scope>NUCLEOTIDE SEQUENCE</scope>
    <source>
        <strain evidence="3">SCHI0047.S.3</strain>
    </source>
</reference>
<comment type="caution">
    <text evidence="3">The sequence shown here is derived from an EMBL/GenBank/DDBJ whole genome shotgun (WGS) entry which is preliminary data.</text>
</comment>
<accession>A0AAW4NSP9</accession>
<sequence>MKKKLIFSTLLLFGTMPHIWAQHEGIVLDMETRQPLAGVKVYTNTNKMYMTDRQGHFSITDRTTRSVTFSHSSYVKRTLNLTNYKDTVLLLPKDITINTVVITAKAPTIMKSAPINASTVISKDPLLKPSSPTGYNFLWFLERGSKVPGKVMRKAHEAVKNYTPDPNPQQKDNEQSNVLP</sequence>
<evidence type="ECO:0000313" key="3">
    <source>
        <dbReference type="EMBL" id="MBW4865754.1"/>
    </source>
</evidence>
<proteinExistence type="predicted"/>
<dbReference type="GO" id="GO:0004180">
    <property type="term" value="F:carboxypeptidase activity"/>
    <property type="evidence" value="ECO:0007669"/>
    <property type="project" value="UniProtKB-KW"/>
</dbReference>
<keyword evidence="2" id="KW-0732">Signal</keyword>
<organism evidence="3 4">
    <name type="scientific">Segatella salivae</name>
    <dbReference type="NCBI Taxonomy" id="228604"/>
    <lineage>
        <taxon>Bacteria</taxon>
        <taxon>Pseudomonadati</taxon>
        <taxon>Bacteroidota</taxon>
        <taxon>Bacteroidia</taxon>
        <taxon>Bacteroidales</taxon>
        <taxon>Prevotellaceae</taxon>
        <taxon>Segatella</taxon>
    </lineage>
</organism>
<keyword evidence="3" id="KW-0378">Hydrolase</keyword>
<dbReference type="Pfam" id="PF13715">
    <property type="entry name" value="CarbopepD_reg_2"/>
    <property type="match status" value="1"/>
</dbReference>
<keyword evidence="3" id="KW-0645">Protease</keyword>
<feature type="region of interest" description="Disordered" evidence="1">
    <location>
        <begin position="155"/>
        <end position="180"/>
    </location>
</feature>
<feature type="chain" id="PRO_5043890523" evidence="2">
    <location>
        <begin position="22"/>
        <end position="180"/>
    </location>
</feature>
<evidence type="ECO:0000256" key="1">
    <source>
        <dbReference type="SAM" id="MobiDB-lite"/>
    </source>
</evidence>
<dbReference type="AlphaFoldDB" id="A0AAW4NSP9"/>
<feature type="signal peptide" evidence="2">
    <location>
        <begin position="1"/>
        <end position="21"/>
    </location>
</feature>
<keyword evidence="3" id="KW-0121">Carboxypeptidase</keyword>
<gene>
    <name evidence="3" type="ORF">KZY68_06975</name>
</gene>
<evidence type="ECO:0000256" key="2">
    <source>
        <dbReference type="SAM" id="SignalP"/>
    </source>
</evidence>
<dbReference type="EMBL" id="JAHXRF010000009">
    <property type="protein sequence ID" value="MBW4865754.1"/>
    <property type="molecule type" value="Genomic_DNA"/>
</dbReference>
<dbReference type="RefSeq" id="WP_219426418.1">
    <property type="nucleotide sequence ID" value="NZ_JAHXQY010000017.1"/>
</dbReference>
<dbReference type="Proteomes" id="UP001196873">
    <property type="component" value="Unassembled WGS sequence"/>
</dbReference>
<name>A0AAW4NSP9_9BACT</name>
<evidence type="ECO:0000313" key="4">
    <source>
        <dbReference type="Proteomes" id="UP001196873"/>
    </source>
</evidence>
<protein>
    <submittedName>
        <fullName evidence="3">Carboxypeptidase-like regulatory domain-containing protein</fullName>
    </submittedName>
</protein>